<protein>
    <recommendedName>
        <fullName evidence="4">DUF2231 domain-containing protein</fullName>
    </recommendedName>
</protein>
<dbReference type="AlphaFoldDB" id="A0A0G1NM43"/>
<keyword evidence="1" id="KW-0812">Transmembrane</keyword>
<comment type="caution">
    <text evidence="2">The sequence shown here is derived from an EMBL/GenBank/DDBJ whole genome shotgun (WGS) entry which is preliminary data.</text>
</comment>
<name>A0A0G1NM43_9BACT</name>
<sequence>MLEILLSKPVLIGLHLAFAIIGIDAFLWLLGEIKNDSWRKARLYWSAIVGVTAFILSWLSGGYYYVKYYGGLVKPIIQKGLAPWAHNIIMETKEHIFLFIIPLALTALFITFLDKEEFEKLNIKWVSMILVVLIVGLGLVIGAMGFTISAAARWGVQ</sequence>
<feature type="transmembrane region" description="Helical" evidence="1">
    <location>
        <begin position="96"/>
        <end position="113"/>
    </location>
</feature>
<evidence type="ECO:0000313" key="2">
    <source>
        <dbReference type="EMBL" id="KKU21432.1"/>
    </source>
</evidence>
<feature type="transmembrane region" description="Helical" evidence="1">
    <location>
        <begin position="12"/>
        <end position="31"/>
    </location>
</feature>
<keyword evidence="1" id="KW-1133">Transmembrane helix</keyword>
<proteinExistence type="predicted"/>
<dbReference type="EMBL" id="LCLS01000017">
    <property type="protein sequence ID" value="KKU21432.1"/>
    <property type="molecule type" value="Genomic_DNA"/>
</dbReference>
<feature type="transmembrane region" description="Helical" evidence="1">
    <location>
        <begin position="43"/>
        <end position="66"/>
    </location>
</feature>
<evidence type="ECO:0000313" key="3">
    <source>
        <dbReference type="Proteomes" id="UP000034107"/>
    </source>
</evidence>
<feature type="transmembrane region" description="Helical" evidence="1">
    <location>
        <begin position="125"/>
        <end position="152"/>
    </location>
</feature>
<keyword evidence="1" id="KW-0472">Membrane</keyword>
<dbReference type="Proteomes" id="UP000034107">
    <property type="component" value="Unassembled WGS sequence"/>
</dbReference>
<evidence type="ECO:0000256" key="1">
    <source>
        <dbReference type="SAM" id="Phobius"/>
    </source>
</evidence>
<evidence type="ECO:0008006" key="4">
    <source>
        <dbReference type="Google" id="ProtNLM"/>
    </source>
</evidence>
<reference evidence="2 3" key="1">
    <citation type="journal article" date="2015" name="Nature">
        <title>rRNA introns, odd ribosomes, and small enigmatic genomes across a large radiation of phyla.</title>
        <authorList>
            <person name="Brown C.T."/>
            <person name="Hug L.A."/>
            <person name="Thomas B.C."/>
            <person name="Sharon I."/>
            <person name="Castelle C.J."/>
            <person name="Singh A."/>
            <person name="Wilkins M.J."/>
            <person name="Williams K.H."/>
            <person name="Banfield J.F."/>
        </authorList>
    </citation>
    <scope>NUCLEOTIDE SEQUENCE [LARGE SCALE GENOMIC DNA]</scope>
</reference>
<gene>
    <name evidence="2" type="ORF">UX31_C0017G0016</name>
</gene>
<organism evidence="2 3">
    <name type="scientific">Candidatus Nomurabacteria bacterium GW2011_GWA1_46_11</name>
    <dbReference type="NCBI Taxonomy" id="1618732"/>
    <lineage>
        <taxon>Bacteria</taxon>
        <taxon>Candidatus Nomuraibacteriota</taxon>
    </lineage>
</organism>
<accession>A0A0G1NM43</accession>